<keyword evidence="2" id="KW-0805">Transcription regulation</keyword>
<feature type="region of interest" description="Disordered" evidence="7">
    <location>
        <begin position="133"/>
        <end position="170"/>
    </location>
</feature>
<dbReference type="EMBL" id="JAJJHW010002585">
    <property type="protein sequence ID" value="KAH8371697.1"/>
    <property type="molecule type" value="Genomic_DNA"/>
</dbReference>
<accession>A0AAD4K141</accession>
<dbReference type="Proteomes" id="UP001200034">
    <property type="component" value="Unassembled WGS sequence"/>
</dbReference>
<dbReference type="GO" id="GO:0000981">
    <property type="term" value="F:DNA-binding transcription factor activity, RNA polymerase II-specific"/>
    <property type="evidence" value="ECO:0007669"/>
    <property type="project" value="TreeGrafter"/>
</dbReference>
<evidence type="ECO:0000256" key="5">
    <source>
        <dbReference type="ARBA" id="ARBA00023242"/>
    </source>
</evidence>
<protein>
    <recommendedName>
        <fullName evidence="8">BZIP domain-containing protein</fullName>
    </recommendedName>
</protein>
<feature type="coiled-coil region" evidence="6">
    <location>
        <begin position="496"/>
        <end position="544"/>
    </location>
</feature>
<dbReference type="Gene3D" id="1.20.5.170">
    <property type="match status" value="1"/>
</dbReference>
<dbReference type="Pfam" id="PF00170">
    <property type="entry name" value="bZIP_1"/>
    <property type="match status" value="1"/>
</dbReference>
<organism evidence="9 10">
    <name type="scientific">Drosophila rubida</name>
    <dbReference type="NCBI Taxonomy" id="30044"/>
    <lineage>
        <taxon>Eukaryota</taxon>
        <taxon>Metazoa</taxon>
        <taxon>Ecdysozoa</taxon>
        <taxon>Arthropoda</taxon>
        <taxon>Hexapoda</taxon>
        <taxon>Insecta</taxon>
        <taxon>Pterygota</taxon>
        <taxon>Neoptera</taxon>
        <taxon>Endopterygota</taxon>
        <taxon>Diptera</taxon>
        <taxon>Brachycera</taxon>
        <taxon>Muscomorpha</taxon>
        <taxon>Ephydroidea</taxon>
        <taxon>Drosophilidae</taxon>
        <taxon>Drosophila</taxon>
    </lineage>
</organism>
<feature type="compositionally biased region" description="Low complexity" evidence="7">
    <location>
        <begin position="368"/>
        <end position="406"/>
    </location>
</feature>
<keyword evidence="5" id="KW-0539">Nucleus</keyword>
<evidence type="ECO:0000256" key="1">
    <source>
        <dbReference type="ARBA" id="ARBA00004123"/>
    </source>
</evidence>
<dbReference type="PANTHER" id="PTHR46004:SF3">
    <property type="entry name" value="CYCLIC AMP RESPONSE ELEMENT-BINDING PROTEIN A"/>
    <property type="match status" value="1"/>
</dbReference>
<dbReference type="PANTHER" id="PTHR46004">
    <property type="entry name" value="CYCLIC AMP RESPONSE ELEMENT-BINDING PROTEIN A"/>
    <property type="match status" value="1"/>
</dbReference>
<keyword evidence="4" id="KW-0804">Transcription</keyword>
<dbReference type="GO" id="GO:0005634">
    <property type="term" value="C:nucleus"/>
    <property type="evidence" value="ECO:0007669"/>
    <property type="project" value="UniProtKB-SubCell"/>
</dbReference>
<dbReference type="GO" id="GO:0035497">
    <property type="term" value="F:cAMP response element binding"/>
    <property type="evidence" value="ECO:0007669"/>
    <property type="project" value="TreeGrafter"/>
</dbReference>
<dbReference type="SMART" id="SM00338">
    <property type="entry name" value="BRLZ"/>
    <property type="match status" value="1"/>
</dbReference>
<feature type="compositionally biased region" description="Polar residues" evidence="7">
    <location>
        <begin position="225"/>
        <end position="240"/>
    </location>
</feature>
<name>A0AAD4K141_9MUSC</name>
<evidence type="ECO:0000256" key="6">
    <source>
        <dbReference type="SAM" id="Coils"/>
    </source>
</evidence>
<feature type="region of interest" description="Disordered" evidence="7">
    <location>
        <begin position="307"/>
        <end position="346"/>
    </location>
</feature>
<feature type="region of interest" description="Disordered" evidence="7">
    <location>
        <begin position="368"/>
        <end position="422"/>
    </location>
</feature>
<gene>
    <name evidence="9" type="ORF">KR093_008559</name>
</gene>
<comment type="caution">
    <text evidence="9">The sequence shown here is derived from an EMBL/GenBank/DDBJ whole genome shotgun (WGS) entry which is preliminary data.</text>
</comment>
<feature type="compositionally biased region" description="Low complexity" evidence="7">
    <location>
        <begin position="145"/>
        <end position="170"/>
    </location>
</feature>
<dbReference type="PROSITE" id="PS50217">
    <property type="entry name" value="BZIP"/>
    <property type="match status" value="1"/>
</dbReference>
<dbReference type="CDD" id="cd14689">
    <property type="entry name" value="bZIP_CREB3"/>
    <property type="match status" value="1"/>
</dbReference>
<feature type="non-terminal residue" evidence="9">
    <location>
        <position position="553"/>
    </location>
</feature>
<feature type="domain" description="BZIP" evidence="8">
    <location>
        <begin position="489"/>
        <end position="541"/>
    </location>
</feature>
<dbReference type="AlphaFoldDB" id="A0AAD4K141"/>
<feature type="region of interest" description="Disordered" evidence="7">
    <location>
        <begin position="221"/>
        <end position="240"/>
    </location>
</feature>
<dbReference type="InterPro" id="IPR004827">
    <property type="entry name" value="bZIP"/>
</dbReference>
<evidence type="ECO:0000256" key="7">
    <source>
        <dbReference type="SAM" id="MobiDB-lite"/>
    </source>
</evidence>
<keyword evidence="10" id="KW-1185">Reference proteome</keyword>
<dbReference type="InterPro" id="IPR046347">
    <property type="entry name" value="bZIP_sf"/>
</dbReference>
<dbReference type="SUPFAM" id="SSF57959">
    <property type="entry name" value="Leucine zipper domain"/>
    <property type="match status" value="1"/>
</dbReference>
<sequence>LQTESLKISSDHDMHDWFYDRDVKDPAVILHDKLISDALLNGTGPIKTEHSYSLNSDGDSLPDSPKSLQAKIDDMDDECYSGSGRITIDPKCLTLHPPARNSRSSAMLSMSSTSVNPALHTAITELAPTSTVLGRSHGDVQPHCGNSLSNGNGSSGHSQSHSHSHSSSMSAALEHFQQAQHLEDMYDDNDCSSSVSSVREGSISPDLCSDIEIDEAVIKDEPMSPDSSCPASPNSQNSSAHQLSINLANLQTELLFDQKHGGLLLTASNNSLIKSQQQQQQQHQLLLGQSSQSQSLMVPKIAIKSEKQSAASNGAGKSHAYGIPLTPPSSLPSDDSEGNLSPEHLYAPLSPNASAVSISAATNAAANAANSADSPNNGSARRAASALARAASSSNGASNNAATSTRQPIHTPLISSQPKGSTGTLLLTEEEKRTLLAEGYPIPQKLPLTKAEEKSLKKIRRKIKNKVRFGIHIQVDIVANCETMLCVAQISAQESRRKKKEYMDQLERRVEILVTENHDYKKRLESLEETNANLLSQLHKLQALVSKHNVKKS</sequence>
<keyword evidence="6" id="KW-0175">Coiled coil</keyword>
<comment type="subcellular location">
    <subcellularLocation>
        <location evidence="1">Nucleus</location>
    </subcellularLocation>
</comment>
<proteinExistence type="predicted"/>
<evidence type="ECO:0000313" key="10">
    <source>
        <dbReference type="Proteomes" id="UP001200034"/>
    </source>
</evidence>
<reference evidence="9" key="1">
    <citation type="journal article" date="2021" name="Mol. Ecol. Resour.">
        <title>Phylogenomic analyses of the genus Drosophila reveals genomic signals of climate adaptation.</title>
        <authorList>
            <person name="Li F."/>
            <person name="Rane R.V."/>
            <person name="Luria V."/>
            <person name="Xiong Z."/>
            <person name="Chen J."/>
            <person name="Li Z."/>
            <person name="Catullo R.A."/>
            <person name="Griffin P.C."/>
            <person name="Schiffer M."/>
            <person name="Pearce S."/>
            <person name="Lee S.F."/>
            <person name="McElroy K."/>
            <person name="Stocker A."/>
            <person name="Shirriffs J."/>
            <person name="Cockerell F."/>
            <person name="Coppin C."/>
            <person name="Sgro C.M."/>
            <person name="Karger A."/>
            <person name="Cain J.W."/>
            <person name="Weber J.A."/>
            <person name="Santpere G."/>
            <person name="Kirschner M.W."/>
            <person name="Hoffmann A.A."/>
            <person name="Oakeshott J.G."/>
            <person name="Zhang G."/>
        </authorList>
    </citation>
    <scope>NUCLEOTIDE SEQUENCE</scope>
    <source>
        <strain evidence="9">BGI-SZ-2011g</strain>
    </source>
</reference>
<evidence type="ECO:0000313" key="9">
    <source>
        <dbReference type="EMBL" id="KAH8371697.1"/>
    </source>
</evidence>
<evidence type="ECO:0000256" key="3">
    <source>
        <dbReference type="ARBA" id="ARBA00023125"/>
    </source>
</evidence>
<evidence type="ECO:0000259" key="8">
    <source>
        <dbReference type="PROSITE" id="PS50217"/>
    </source>
</evidence>
<evidence type="ECO:0000256" key="2">
    <source>
        <dbReference type="ARBA" id="ARBA00023015"/>
    </source>
</evidence>
<evidence type="ECO:0000256" key="4">
    <source>
        <dbReference type="ARBA" id="ARBA00023163"/>
    </source>
</evidence>
<keyword evidence="3" id="KW-0238">DNA-binding</keyword>